<sequence length="387" mass="45412">MSKSIRIYLVLLGVVILVLSLLQLNKTEIIDWQKSFDVDSKSPFGISVFNDEVDELLNHKIERISKTPYEYFSSEEVSEPLNILIVTRYVTEQGWKKMLDRIHQGDHVFVVDYDMNPIVMDTLNFDLENTLYQYHNNLKLTDRKFENNSIYIKEYPGNIGIGKYDPSTTKILGTSIGRNEDDVAVFIEVAFGKGKLFYHTEPMMLSNFYMLNDEDYKYTENVFSYLPDRKTLWFQHAPEVESSSVLRFILNQKPLRYAWYLSLFSLFLFVIFHAKRRQRVVPIIEPLRNTSAEFVKTIGNLYLQEGSNKDMAHKKAVYFLNRVRTELLIDTTKLDSTFSHRLQLKTGAKQEKIDRMLVLLEKALHEQAPVQQEELIELNQLIDEIYQ</sequence>
<protein>
    <recommendedName>
        <fullName evidence="4">DUF4350 domain-containing protein</fullName>
    </recommendedName>
</protein>
<dbReference type="AlphaFoldDB" id="A0A9X4MVD6"/>
<keyword evidence="3" id="KW-1185">Reference proteome</keyword>
<keyword evidence="1" id="KW-0472">Membrane</keyword>
<feature type="transmembrane region" description="Helical" evidence="1">
    <location>
        <begin position="257"/>
        <end position="274"/>
    </location>
</feature>
<evidence type="ECO:0008006" key="4">
    <source>
        <dbReference type="Google" id="ProtNLM"/>
    </source>
</evidence>
<keyword evidence="1" id="KW-1133">Transmembrane helix</keyword>
<dbReference type="EMBL" id="JANCMU010000001">
    <property type="protein sequence ID" value="MDG4945591.1"/>
    <property type="molecule type" value="Genomic_DNA"/>
</dbReference>
<dbReference type="Proteomes" id="UP001152599">
    <property type="component" value="Unassembled WGS sequence"/>
</dbReference>
<keyword evidence="1" id="KW-0812">Transmembrane</keyword>
<dbReference type="RefSeq" id="WP_304420168.1">
    <property type="nucleotide sequence ID" value="NZ_JANCMU010000001.1"/>
</dbReference>
<evidence type="ECO:0000313" key="3">
    <source>
        <dbReference type="Proteomes" id="UP001152599"/>
    </source>
</evidence>
<name>A0A9X4MVD6_9FLAO</name>
<organism evidence="2 3">
    <name type="scientific">Profundicola chukchiensis</name>
    <dbReference type="NCBI Taxonomy" id="2961959"/>
    <lineage>
        <taxon>Bacteria</taxon>
        <taxon>Pseudomonadati</taxon>
        <taxon>Bacteroidota</taxon>
        <taxon>Flavobacteriia</taxon>
        <taxon>Flavobacteriales</taxon>
        <taxon>Weeksellaceae</taxon>
        <taxon>Profundicola</taxon>
    </lineage>
</organism>
<proteinExistence type="predicted"/>
<feature type="transmembrane region" description="Helical" evidence="1">
    <location>
        <begin position="7"/>
        <end position="24"/>
    </location>
</feature>
<evidence type="ECO:0000256" key="1">
    <source>
        <dbReference type="SAM" id="Phobius"/>
    </source>
</evidence>
<gene>
    <name evidence="2" type="ORF">NMK71_04125</name>
</gene>
<accession>A0A9X4MVD6</accession>
<comment type="caution">
    <text evidence="2">The sequence shown here is derived from an EMBL/GenBank/DDBJ whole genome shotgun (WGS) entry which is preliminary data.</text>
</comment>
<reference evidence="2" key="1">
    <citation type="submission" date="2022-07" db="EMBL/GenBank/DDBJ databases">
        <title>Description and genome-wide analysis of Profundicola chukchiensis gen. nov., sp. nov., marine bacteria isolated from bottom sediments of the Chukchi Sea.</title>
        <authorList>
            <person name="Romanenko L."/>
            <person name="Otstavnykh N."/>
            <person name="Kurilenko V."/>
            <person name="Eremeev V."/>
            <person name="Velansky P."/>
            <person name="Mikhailov V."/>
            <person name="Isaeva M."/>
        </authorList>
    </citation>
    <scope>NUCLEOTIDE SEQUENCE</scope>
    <source>
        <strain evidence="2">KMM 9713</strain>
    </source>
</reference>
<evidence type="ECO:0000313" key="2">
    <source>
        <dbReference type="EMBL" id="MDG4945591.1"/>
    </source>
</evidence>